<evidence type="ECO:0000259" key="11">
    <source>
        <dbReference type="Pfam" id="PF01435"/>
    </source>
</evidence>
<keyword evidence="2 10" id="KW-0645">Protease</keyword>
<keyword evidence="3" id="KW-0812">Transmembrane</keyword>
<dbReference type="PANTHER" id="PTHR43221:SF3">
    <property type="entry name" value="SLL1280 PROTEIN"/>
    <property type="match status" value="1"/>
</dbReference>
<evidence type="ECO:0000256" key="3">
    <source>
        <dbReference type="ARBA" id="ARBA00022692"/>
    </source>
</evidence>
<keyword evidence="9" id="KW-0472">Membrane</keyword>
<evidence type="ECO:0000313" key="12">
    <source>
        <dbReference type="EMBL" id="GGX88534.1"/>
    </source>
</evidence>
<dbReference type="InterPro" id="IPR050083">
    <property type="entry name" value="HtpX_protease"/>
</dbReference>
<evidence type="ECO:0000256" key="6">
    <source>
        <dbReference type="ARBA" id="ARBA00022833"/>
    </source>
</evidence>
<accession>A0ABQ2YNZ7</accession>
<evidence type="ECO:0000256" key="9">
    <source>
        <dbReference type="ARBA" id="ARBA00023136"/>
    </source>
</evidence>
<keyword evidence="5 10" id="KW-0378">Hydrolase</keyword>
<evidence type="ECO:0000313" key="13">
    <source>
        <dbReference type="Proteomes" id="UP000659223"/>
    </source>
</evidence>
<keyword evidence="6 10" id="KW-0862">Zinc</keyword>
<feature type="domain" description="Peptidase M48" evidence="11">
    <location>
        <begin position="68"/>
        <end position="263"/>
    </location>
</feature>
<dbReference type="PANTHER" id="PTHR43221">
    <property type="entry name" value="PROTEASE HTPX"/>
    <property type="match status" value="1"/>
</dbReference>
<sequence length="318" mass="35150">MTVPSASRVRFPRISSQAYEHPAAQVALTTVHKVKGFDELLKKIVGSTSEAAVRLYHLGSAVKVGETQFHRLHLLLEDAARTLDVAEPPQLYVNRDLGFNAVTIGFERPFIVLGSDLIDSLDEEEIRFVIGHELGHAISGHALYQGLAWILTRIGLSGFSSVPVAAFVARGFELALQDWGRKAELSGDRAGLLVGQDTDVAVRTFMKLAGGSRTAEMNPRAFLDQAAEFEVHTTGVKNRVVKWMMPSTTHPLLVVRAAELDRWVRGGDYERIVHDGDYPLRGERTTVPHQLFRSVDDARRTRLFKRGDASRTDGTGDV</sequence>
<keyword evidence="1" id="KW-1003">Cell membrane</keyword>
<dbReference type="Proteomes" id="UP000659223">
    <property type="component" value="Unassembled WGS sequence"/>
</dbReference>
<comment type="cofactor">
    <cofactor evidence="10">
        <name>Zn(2+)</name>
        <dbReference type="ChEBI" id="CHEBI:29105"/>
    </cofactor>
    <text evidence="10">Binds 1 zinc ion per subunit.</text>
</comment>
<evidence type="ECO:0000256" key="8">
    <source>
        <dbReference type="ARBA" id="ARBA00023049"/>
    </source>
</evidence>
<evidence type="ECO:0000256" key="10">
    <source>
        <dbReference type="RuleBase" id="RU003983"/>
    </source>
</evidence>
<keyword evidence="8 10" id="KW-0482">Metalloprotease</keyword>
<keyword evidence="4" id="KW-0479">Metal-binding</keyword>
<evidence type="ECO:0000256" key="2">
    <source>
        <dbReference type="ARBA" id="ARBA00022670"/>
    </source>
</evidence>
<gene>
    <name evidence="12" type="ORF">GCM10010324_37900</name>
</gene>
<organism evidence="12 13">
    <name type="scientific">Streptomyces hiroshimensis</name>
    <dbReference type="NCBI Taxonomy" id="66424"/>
    <lineage>
        <taxon>Bacteria</taxon>
        <taxon>Bacillati</taxon>
        <taxon>Actinomycetota</taxon>
        <taxon>Actinomycetes</taxon>
        <taxon>Kitasatosporales</taxon>
        <taxon>Streptomycetaceae</taxon>
        <taxon>Streptomyces</taxon>
    </lineage>
</organism>
<evidence type="ECO:0000256" key="5">
    <source>
        <dbReference type="ARBA" id="ARBA00022801"/>
    </source>
</evidence>
<evidence type="ECO:0000256" key="1">
    <source>
        <dbReference type="ARBA" id="ARBA00022475"/>
    </source>
</evidence>
<dbReference type="Pfam" id="PF01435">
    <property type="entry name" value="Peptidase_M48"/>
    <property type="match status" value="1"/>
</dbReference>
<dbReference type="InterPro" id="IPR001915">
    <property type="entry name" value="Peptidase_M48"/>
</dbReference>
<reference evidence="13" key="1">
    <citation type="journal article" date="2019" name="Int. J. Syst. Evol. Microbiol.">
        <title>The Global Catalogue of Microorganisms (GCM) 10K type strain sequencing project: providing services to taxonomists for standard genome sequencing and annotation.</title>
        <authorList>
            <consortium name="The Broad Institute Genomics Platform"/>
            <consortium name="The Broad Institute Genome Sequencing Center for Infectious Disease"/>
            <person name="Wu L."/>
            <person name="Ma J."/>
        </authorList>
    </citation>
    <scope>NUCLEOTIDE SEQUENCE [LARGE SCALE GENOMIC DNA]</scope>
    <source>
        <strain evidence="13">JCM 4586</strain>
    </source>
</reference>
<dbReference type="RefSeq" id="WP_190022863.1">
    <property type="nucleotide sequence ID" value="NZ_BMUT01000007.1"/>
</dbReference>
<dbReference type="CDD" id="cd07325">
    <property type="entry name" value="M48_Ste24p_like"/>
    <property type="match status" value="1"/>
</dbReference>
<evidence type="ECO:0000256" key="7">
    <source>
        <dbReference type="ARBA" id="ARBA00022989"/>
    </source>
</evidence>
<evidence type="ECO:0000256" key="4">
    <source>
        <dbReference type="ARBA" id="ARBA00022723"/>
    </source>
</evidence>
<proteinExistence type="inferred from homology"/>
<keyword evidence="13" id="KW-1185">Reference proteome</keyword>
<comment type="similarity">
    <text evidence="10">Belongs to the peptidase M48 family.</text>
</comment>
<dbReference type="Gene3D" id="3.30.2010.10">
    <property type="entry name" value="Metalloproteases ('zincins'), catalytic domain"/>
    <property type="match status" value="1"/>
</dbReference>
<keyword evidence="7" id="KW-1133">Transmembrane helix</keyword>
<name>A0ABQ2YNZ7_9ACTN</name>
<comment type="caution">
    <text evidence="12">The sequence shown here is derived from an EMBL/GenBank/DDBJ whole genome shotgun (WGS) entry which is preliminary data.</text>
</comment>
<dbReference type="EMBL" id="BMUT01000007">
    <property type="protein sequence ID" value="GGX88534.1"/>
    <property type="molecule type" value="Genomic_DNA"/>
</dbReference>
<protein>
    <recommendedName>
        <fullName evidence="11">Peptidase M48 domain-containing protein</fullName>
    </recommendedName>
</protein>